<evidence type="ECO:0000313" key="3">
    <source>
        <dbReference type="Proteomes" id="UP001237011"/>
    </source>
</evidence>
<evidence type="ECO:0008006" key="4">
    <source>
        <dbReference type="Google" id="ProtNLM"/>
    </source>
</evidence>
<keyword evidence="1" id="KW-0472">Membrane</keyword>
<feature type="transmembrane region" description="Helical" evidence="1">
    <location>
        <begin position="108"/>
        <end position="132"/>
    </location>
</feature>
<dbReference type="EMBL" id="CP132191">
    <property type="protein sequence ID" value="WLP85896.1"/>
    <property type="molecule type" value="Genomic_DNA"/>
</dbReference>
<evidence type="ECO:0000313" key="2">
    <source>
        <dbReference type="EMBL" id="WLP85896.1"/>
    </source>
</evidence>
<keyword evidence="1" id="KW-1133">Transmembrane helix</keyword>
<sequence length="259" mass="30369">MIPDVVIWILGALSLIIFFAIVLSQAKFINHVKMIYLHVNTNEKMLDKVILNSNMKKFWDYKFWLFSIIVGLQSVVSITFIVLGIIYIPQVFRVLNETQQDDLTHKITLTGIDAVLILMNGFFTFILLFTIYKYIFLWNKVMNKWNINENAEQVSYYEYLKNKVTTKEFPAKVKLNKLAFKSRQSTLTYRTSNLEKLASSKHSLWYKEGKILFQTFSDYNQIYIFGNDDKTININDTDFVAKIITLTSGIDKEFANKKR</sequence>
<name>A0ABY9HBS3_9MOLU</name>
<dbReference type="Proteomes" id="UP001237011">
    <property type="component" value="Chromosome"/>
</dbReference>
<keyword evidence="1" id="KW-0812">Transmembrane</keyword>
<organism evidence="2 3">
    <name type="scientific">Mycoplasma seminis</name>
    <dbReference type="NCBI Taxonomy" id="512749"/>
    <lineage>
        <taxon>Bacteria</taxon>
        <taxon>Bacillati</taxon>
        <taxon>Mycoplasmatota</taxon>
        <taxon>Mollicutes</taxon>
        <taxon>Mycoplasmataceae</taxon>
        <taxon>Mycoplasma</taxon>
    </lineage>
</organism>
<evidence type="ECO:0000256" key="1">
    <source>
        <dbReference type="SAM" id="Phobius"/>
    </source>
</evidence>
<accession>A0ABY9HBS3</accession>
<feature type="transmembrane region" description="Helical" evidence="1">
    <location>
        <begin position="6"/>
        <end position="24"/>
    </location>
</feature>
<keyword evidence="3" id="KW-1185">Reference proteome</keyword>
<gene>
    <name evidence="2" type="ORF">Q8852_01995</name>
</gene>
<reference evidence="2" key="1">
    <citation type="submission" date="2023-08" db="EMBL/GenBank/DDBJ databases">
        <title>Complete genome sequence of Mycoplasma seminis 2200.</title>
        <authorList>
            <person name="Spergser J."/>
        </authorList>
    </citation>
    <scope>NUCLEOTIDE SEQUENCE [LARGE SCALE GENOMIC DNA]</scope>
    <source>
        <strain evidence="2">2200</strain>
    </source>
</reference>
<protein>
    <recommendedName>
        <fullName evidence="4">DUF3784 domain-containing protein</fullName>
    </recommendedName>
</protein>
<dbReference type="RefSeq" id="WP_305938319.1">
    <property type="nucleotide sequence ID" value="NZ_CP132191.1"/>
</dbReference>
<proteinExistence type="predicted"/>
<feature type="transmembrane region" description="Helical" evidence="1">
    <location>
        <begin position="63"/>
        <end position="88"/>
    </location>
</feature>